<protein>
    <submittedName>
        <fullName evidence="13">Penicillin-binding protein A</fullName>
    </submittedName>
</protein>
<evidence type="ECO:0000313" key="13">
    <source>
        <dbReference type="EMBL" id="VYT27902.1"/>
    </source>
</evidence>
<evidence type="ECO:0000256" key="1">
    <source>
        <dbReference type="ARBA" id="ARBA00004167"/>
    </source>
</evidence>
<keyword evidence="5" id="KW-0812">Transmembrane</keyword>
<evidence type="ECO:0000256" key="8">
    <source>
        <dbReference type="ARBA" id="ARBA00022989"/>
    </source>
</evidence>
<dbReference type="SUPFAM" id="SSF56519">
    <property type="entry name" value="Penicillin binding protein dimerisation domain"/>
    <property type="match status" value="1"/>
</dbReference>
<sequence length="964" mass="107325">MAKKIKKLLKKIGLKRTTVLILVFCILFGVLLQRLFSLQIIHGKEYAENFNLSITKERTLKGTRGIIFDRNGKPLAYNQLSYSVILEDNGTYETTRERNLTLNHIAYEVLNILKKHNEALSVDFHIVLDEEGNYAFDTTGFNLNRFKADVYGQANIEKLKKEELNATPDKMIADMSNEKRFGLINEEKPYTKEELEKYGLPETFTKEETLDILKIRYILSTNSFKKYVPVTLATNVSEETVAEIMERKDDLQGLDIEEDSIRVYDEAEAFAPIIGYTGKADADELKELKEQGHKYSADAVIGKAGIEKIMETQLRGTDGSDKVLVDTMGKALETVNNSRKNPKSGNNIYLTLDKDLQSIAYNVLEQKIAGILVSNIINAKEFRVEEGMDTAAIKTPIYDVYNALIENSVLDISHFKEEDATELEKTVYGVFQQQQEKVFQQIQEELTKEKPVAYKDLSKEMQEYQSYIVNEFLTRKKEILSMDAIDAADPTYIAWSKDESISLKEFLTYAAGKDWIDISQFSAKGDYLDSSQVYTALSDYLTNSLADDTGFSKIIYKYMLQSDLISGAQLCMLLYDQEILETDETAYNALKSGSMTAYNFMIEKISNLEITPAQLALDPCSGSLVMTDVKTGETLACVTYPGYDNNRLANNMDTEYFAKLSQDLSRPFYNKATQQLTAPGSTFKIVTAVAGMEEGIVDSNYGVICGGRFDKIPNGPYCWNRSGHGYMNVVSGITNSCNVFMGQVAYDLGTDENGSFSDSLGIDKLQKYANMFLLNEKSGLEITEVSPQVSEEDAIRTSFGQAKNNMTTSQLARYVTTIASRGTSYELTLFDKATDADGNLVEDYQPAVKGEMDVASSTWDAVHKGMRGVAKNSPILSSMKLSVAGKTGTAQEDMSRPSHGLFIGFAPYDNPEVGVAVRIGNGYSSGNAASVAKDILNYKYNFADESDIVTGAATASDTTTTHND</sequence>
<evidence type="ECO:0000259" key="11">
    <source>
        <dbReference type="Pfam" id="PF00905"/>
    </source>
</evidence>
<dbReference type="AlphaFoldDB" id="A0A6N2VG62"/>
<evidence type="ECO:0000256" key="3">
    <source>
        <dbReference type="ARBA" id="ARBA00007171"/>
    </source>
</evidence>
<dbReference type="GO" id="GO:0071555">
    <property type="term" value="P:cell wall organization"/>
    <property type="evidence" value="ECO:0007669"/>
    <property type="project" value="UniProtKB-KW"/>
</dbReference>
<dbReference type="Pfam" id="PF00905">
    <property type="entry name" value="Transpeptidase"/>
    <property type="match status" value="1"/>
</dbReference>
<keyword evidence="4" id="KW-1003">Cell membrane</keyword>
<dbReference type="GO" id="GO:0008360">
    <property type="term" value="P:regulation of cell shape"/>
    <property type="evidence" value="ECO:0007669"/>
    <property type="project" value="UniProtKB-KW"/>
</dbReference>
<evidence type="ECO:0000256" key="10">
    <source>
        <dbReference type="ARBA" id="ARBA00023316"/>
    </source>
</evidence>
<dbReference type="PANTHER" id="PTHR30627">
    <property type="entry name" value="PEPTIDOGLYCAN D,D-TRANSPEPTIDASE"/>
    <property type="match status" value="1"/>
</dbReference>
<keyword evidence="6" id="KW-0133">Cell shape</keyword>
<dbReference type="GO" id="GO:0071972">
    <property type="term" value="F:peptidoglycan L,D-transpeptidase activity"/>
    <property type="evidence" value="ECO:0007669"/>
    <property type="project" value="TreeGrafter"/>
</dbReference>
<evidence type="ECO:0000256" key="2">
    <source>
        <dbReference type="ARBA" id="ARBA00004236"/>
    </source>
</evidence>
<keyword evidence="8" id="KW-1133">Transmembrane helix</keyword>
<name>A0A6N2VG62_BLAHA</name>
<evidence type="ECO:0000259" key="12">
    <source>
        <dbReference type="Pfam" id="PF03717"/>
    </source>
</evidence>
<dbReference type="SUPFAM" id="SSF56601">
    <property type="entry name" value="beta-lactamase/transpeptidase-like"/>
    <property type="match status" value="1"/>
</dbReference>
<keyword evidence="10" id="KW-0961">Cell wall biogenesis/degradation</keyword>
<evidence type="ECO:0000256" key="4">
    <source>
        <dbReference type="ARBA" id="ARBA00022475"/>
    </source>
</evidence>
<gene>
    <name evidence="13" type="primary">pbpA_1</name>
    <name evidence="13" type="ORF">BHLFYP23_00994</name>
</gene>
<dbReference type="Pfam" id="PF03717">
    <property type="entry name" value="PBP_dimer"/>
    <property type="match status" value="1"/>
</dbReference>
<dbReference type="EMBL" id="CACRSY010000016">
    <property type="protein sequence ID" value="VYT27902.1"/>
    <property type="molecule type" value="Genomic_DNA"/>
</dbReference>
<dbReference type="InterPro" id="IPR012338">
    <property type="entry name" value="Beta-lactam/transpept-like"/>
</dbReference>
<dbReference type="InterPro" id="IPR036138">
    <property type="entry name" value="PBP_dimer_sf"/>
</dbReference>
<dbReference type="InterPro" id="IPR050515">
    <property type="entry name" value="Beta-lactam/transpept"/>
</dbReference>
<dbReference type="InterPro" id="IPR005311">
    <property type="entry name" value="PBP_dimer"/>
</dbReference>
<reference evidence="13" key="1">
    <citation type="submission" date="2019-11" db="EMBL/GenBank/DDBJ databases">
        <authorList>
            <person name="Feng L."/>
        </authorList>
    </citation>
    <scope>NUCLEOTIDE SEQUENCE</scope>
    <source>
        <strain evidence="13">BhanseniiLFYP23</strain>
    </source>
</reference>
<dbReference type="GO" id="GO:0005886">
    <property type="term" value="C:plasma membrane"/>
    <property type="evidence" value="ECO:0007669"/>
    <property type="project" value="UniProtKB-SubCell"/>
</dbReference>
<evidence type="ECO:0000256" key="6">
    <source>
        <dbReference type="ARBA" id="ARBA00022960"/>
    </source>
</evidence>
<accession>A0A6N2VG62</accession>
<keyword evidence="9" id="KW-0472">Membrane</keyword>
<feature type="domain" description="Penicillin-binding protein dimerisation" evidence="12">
    <location>
        <begin position="61"/>
        <end position="335"/>
    </location>
</feature>
<keyword evidence="7" id="KW-0573">Peptidoglycan synthesis</keyword>
<dbReference type="GO" id="GO:0008658">
    <property type="term" value="F:penicillin binding"/>
    <property type="evidence" value="ECO:0007669"/>
    <property type="project" value="InterPro"/>
</dbReference>
<feature type="domain" description="Penicillin-binding protein transpeptidase" evidence="11">
    <location>
        <begin position="622"/>
        <end position="936"/>
    </location>
</feature>
<proteinExistence type="inferred from homology"/>
<organism evidence="13">
    <name type="scientific">Blautia hansenii</name>
    <name type="common">Ruminococcus hansenii</name>
    <dbReference type="NCBI Taxonomy" id="1322"/>
    <lineage>
        <taxon>Bacteria</taxon>
        <taxon>Bacillati</taxon>
        <taxon>Bacillota</taxon>
        <taxon>Clostridia</taxon>
        <taxon>Lachnospirales</taxon>
        <taxon>Lachnospiraceae</taxon>
        <taxon>Blautia</taxon>
    </lineage>
</organism>
<dbReference type="InterPro" id="IPR001460">
    <property type="entry name" value="PCN-bd_Tpept"/>
</dbReference>
<evidence type="ECO:0000256" key="7">
    <source>
        <dbReference type="ARBA" id="ARBA00022984"/>
    </source>
</evidence>
<dbReference type="PANTHER" id="PTHR30627:SF2">
    <property type="entry name" value="PEPTIDOGLYCAN D,D-TRANSPEPTIDASE MRDA"/>
    <property type="match status" value="1"/>
</dbReference>
<dbReference type="Gene3D" id="3.40.710.10">
    <property type="entry name" value="DD-peptidase/beta-lactamase superfamily"/>
    <property type="match status" value="1"/>
</dbReference>
<comment type="subcellular location">
    <subcellularLocation>
        <location evidence="2">Cell membrane</location>
    </subcellularLocation>
    <subcellularLocation>
        <location evidence="1">Membrane</location>
        <topology evidence="1">Single-pass membrane protein</topology>
    </subcellularLocation>
</comment>
<dbReference type="Gene3D" id="3.90.1310.10">
    <property type="entry name" value="Penicillin-binding protein 2a (Domain 2)"/>
    <property type="match status" value="2"/>
</dbReference>
<evidence type="ECO:0000256" key="9">
    <source>
        <dbReference type="ARBA" id="ARBA00023136"/>
    </source>
</evidence>
<dbReference type="RefSeq" id="WP_156342704.1">
    <property type="nucleotide sequence ID" value="NZ_CACRSY010000016.1"/>
</dbReference>
<dbReference type="GO" id="GO:0009252">
    <property type="term" value="P:peptidoglycan biosynthetic process"/>
    <property type="evidence" value="ECO:0007669"/>
    <property type="project" value="UniProtKB-KW"/>
</dbReference>
<comment type="similarity">
    <text evidence="3">Belongs to the transpeptidase family.</text>
</comment>
<evidence type="ECO:0000256" key="5">
    <source>
        <dbReference type="ARBA" id="ARBA00022692"/>
    </source>
</evidence>